<evidence type="ECO:0000313" key="3">
    <source>
        <dbReference type="EMBL" id="UYV73796.1"/>
    </source>
</evidence>
<dbReference type="Gene3D" id="1.10.10.1450">
    <property type="match status" value="1"/>
</dbReference>
<keyword evidence="4" id="KW-1185">Reference proteome</keyword>
<evidence type="ECO:0000256" key="1">
    <source>
        <dbReference type="SAM" id="MobiDB-lite"/>
    </source>
</evidence>
<dbReference type="InterPro" id="IPR052709">
    <property type="entry name" value="Transposase-MT_Hybrid"/>
</dbReference>
<accession>A0ABY6KY24</accession>
<gene>
    <name evidence="3" type="ORF">LAZ67_11000937</name>
</gene>
<dbReference type="InterPro" id="IPR041426">
    <property type="entry name" value="Mos1_HTH"/>
</dbReference>
<dbReference type="InterPro" id="IPR001888">
    <property type="entry name" value="Transposase_1"/>
</dbReference>
<protein>
    <recommendedName>
        <fullName evidence="2">Mos1 transposase HTH domain-containing protein</fullName>
    </recommendedName>
</protein>
<organism evidence="3 4">
    <name type="scientific">Cordylochernes scorpioides</name>
    <dbReference type="NCBI Taxonomy" id="51811"/>
    <lineage>
        <taxon>Eukaryota</taxon>
        <taxon>Metazoa</taxon>
        <taxon>Ecdysozoa</taxon>
        <taxon>Arthropoda</taxon>
        <taxon>Chelicerata</taxon>
        <taxon>Arachnida</taxon>
        <taxon>Pseudoscorpiones</taxon>
        <taxon>Cheliferoidea</taxon>
        <taxon>Chernetidae</taxon>
        <taxon>Cordylochernes</taxon>
    </lineage>
</organism>
<sequence length="451" mass="52082">MRPVPHSDNLPVPQPPENVIFSDDDSDRREQQWDDTNFEAGASSEPHLLTQGDLNDLIRDSDLSRKQNELLGSRLKGWNLLHKGTKALGCNMSLMIYFLHSHLDFFPDNLVAVSDEHGERFHQDISSMEKRYQGEWSSVMFADYCWTLKRDVAQRAVIKFNAKLGRSASETYILMKQVYGTLCLSKSNVFIWHKRFSDGRNTLEDDKHTGRPSSSKTPESIEKVREFVANNRSASLRMMAEVLHINKETIRIILHEDLGKTKVCAKFVPHTLTGEQKSLRIAHCRDIISAYENDSNFLKSIVTGDETWCFQYDPKTKRQSAEWKSKNSPQAKKTRKVPSKIKTMLITFFDSRGIIHKEFVPAGQTIAGEYYLNVLKRLIARIRRIRPEYRDENSWCLLHDNAPSHSSIIVRRFLAKNNVCVLNHPPYSPDLAPCDFYLFPKIKLKLKGFFF</sequence>
<dbReference type="EMBL" id="CP092873">
    <property type="protein sequence ID" value="UYV73796.1"/>
    <property type="molecule type" value="Genomic_DNA"/>
</dbReference>
<name>A0ABY6KY24_9ARAC</name>
<proteinExistence type="predicted"/>
<feature type="region of interest" description="Disordered" evidence="1">
    <location>
        <begin position="1"/>
        <end position="46"/>
    </location>
</feature>
<evidence type="ECO:0000313" key="4">
    <source>
        <dbReference type="Proteomes" id="UP001235939"/>
    </source>
</evidence>
<dbReference type="Proteomes" id="UP001235939">
    <property type="component" value="Chromosome 11"/>
</dbReference>
<reference evidence="3 4" key="1">
    <citation type="submission" date="2022-01" db="EMBL/GenBank/DDBJ databases">
        <title>A chromosomal length assembly of Cordylochernes scorpioides.</title>
        <authorList>
            <person name="Zeh D."/>
            <person name="Zeh J."/>
        </authorList>
    </citation>
    <scope>NUCLEOTIDE SEQUENCE [LARGE SCALE GENOMIC DNA]</scope>
    <source>
        <strain evidence="3">IN4F17</strain>
        <tissue evidence="3">Whole Body</tissue>
    </source>
</reference>
<feature type="domain" description="Mos1 transposase HTH" evidence="2">
    <location>
        <begin position="155"/>
        <end position="199"/>
    </location>
</feature>
<dbReference type="Pfam" id="PF01359">
    <property type="entry name" value="Transposase_1"/>
    <property type="match status" value="1"/>
</dbReference>
<dbReference type="InterPro" id="IPR036397">
    <property type="entry name" value="RNaseH_sf"/>
</dbReference>
<dbReference type="PANTHER" id="PTHR46060">
    <property type="entry name" value="MARINER MOS1 TRANSPOSASE-LIKE PROTEIN"/>
    <property type="match status" value="1"/>
</dbReference>
<dbReference type="PANTHER" id="PTHR46060:SF1">
    <property type="entry name" value="MARINER MOS1 TRANSPOSASE-LIKE PROTEIN"/>
    <property type="match status" value="1"/>
</dbReference>
<dbReference type="Gene3D" id="3.30.420.10">
    <property type="entry name" value="Ribonuclease H-like superfamily/Ribonuclease H"/>
    <property type="match status" value="1"/>
</dbReference>
<evidence type="ECO:0000259" key="2">
    <source>
        <dbReference type="Pfam" id="PF17906"/>
    </source>
</evidence>
<dbReference type="Pfam" id="PF17906">
    <property type="entry name" value="HTH_48"/>
    <property type="match status" value="1"/>
</dbReference>